<dbReference type="InterPro" id="IPR036278">
    <property type="entry name" value="Sialidase_sf"/>
</dbReference>
<protein>
    <recommendedName>
        <fullName evidence="3">Exo-alpha-sialidase</fullName>
    </recommendedName>
</protein>
<name>A0ABW5L2Q0_9SPHI</name>
<proteinExistence type="predicted"/>
<comment type="caution">
    <text evidence="1">The sequence shown here is derived from an EMBL/GenBank/DDBJ whole genome shotgun (WGS) entry which is preliminary data.</text>
</comment>
<evidence type="ECO:0000313" key="1">
    <source>
        <dbReference type="EMBL" id="MFD2554805.1"/>
    </source>
</evidence>
<dbReference type="SUPFAM" id="SSF50939">
    <property type="entry name" value="Sialidases"/>
    <property type="match status" value="1"/>
</dbReference>
<dbReference type="EMBL" id="JBHULD010000014">
    <property type="protein sequence ID" value="MFD2554805.1"/>
    <property type="molecule type" value="Genomic_DNA"/>
</dbReference>
<organism evidence="1 2">
    <name type="scientific">Sphingobacterium tabacisoli</name>
    <dbReference type="NCBI Taxonomy" id="2044855"/>
    <lineage>
        <taxon>Bacteria</taxon>
        <taxon>Pseudomonadati</taxon>
        <taxon>Bacteroidota</taxon>
        <taxon>Sphingobacteriia</taxon>
        <taxon>Sphingobacteriales</taxon>
        <taxon>Sphingobacteriaceae</taxon>
        <taxon>Sphingobacterium</taxon>
    </lineage>
</organism>
<accession>A0ABW5L2Q0</accession>
<dbReference type="Proteomes" id="UP001597440">
    <property type="component" value="Unassembled WGS sequence"/>
</dbReference>
<dbReference type="CDD" id="cd15482">
    <property type="entry name" value="Sialidase_non-viral"/>
    <property type="match status" value="1"/>
</dbReference>
<gene>
    <name evidence="1" type="ORF">ACFSQW_10415</name>
</gene>
<reference evidence="2" key="1">
    <citation type="journal article" date="2019" name="Int. J. Syst. Evol. Microbiol.">
        <title>The Global Catalogue of Microorganisms (GCM) 10K type strain sequencing project: providing services to taxonomists for standard genome sequencing and annotation.</title>
        <authorList>
            <consortium name="The Broad Institute Genomics Platform"/>
            <consortium name="The Broad Institute Genome Sequencing Center for Infectious Disease"/>
            <person name="Wu L."/>
            <person name="Ma J."/>
        </authorList>
    </citation>
    <scope>NUCLEOTIDE SEQUENCE [LARGE SCALE GENOMIC DNA]</scope>
    <source>
        <strain evidence="2">KCTC 52298</strain>
    </source>
</reference>
<evidence type="ECO:0008006" key="3">
    <source>
        <dbReference type="Google" id="ProtNLM"/>
    </source>
</evidence>
<sequence>MKRNLSTFLLAALSGASILGWSCNTILSQEVQPLDSTTSSMELLPGTAVGDVGWVKTIAHGDTITYTTVRAADQQVWLQHNLGSRQVAIASDDTSAYGDLYQWGRSSDGHQVRNPVYQAAGVPYADPAAIPIATPQPFFYNALPHTWWATGTVTDRWAAVSPQTVSSTNGCDPCRALGPEWRLPYNTEWGRLIKTESIGNAAQAFLSNLKIVAGGHINGVNGAFFRIGTRGYYWSGTASSDGKAIATHFWESSVLPSNADIRGNGFSVRCLRAGIDSETAVPGTVIAHTPAYKRIYIGSPSIVKLANGDLIASNDFFGPNSEARPDGKSFTRIYRSTDQGNHWSVVTDLSGQFMSGLFLHQGTLYIMGVSGGYSNGNQVVIRKSIDNGNTWSLPTGDHNGLLRSGKYHTAPTPVVVHGGRIWRAMEDALGPSTVFAKQYRALMMSAPANSDLLDSSSWIVSNPLAHDPTYMNGYFWGWLEGNAVVSAAGQLLNVLRVHTFSKNREQAAFVQVSSDGTTSTFNPSSGFSDMPGSMKKFTIRYDATSNRYWTLANYVPNQFHSIVPLDQIRNTLALCSSADLISWSVDSVIVQHPDIYLHGYQYVDWQFDGADIIAVSRTSHEDGQGGAANHHDANYLTFHRVSNFRTTRNNN</sequence>
<evidence type="ECO:0000313" key="2">
    <source>
        <dbReference type="Proteomes" id="UP001597440"/>
    </source>
</evidence>
<dbReference type="Gene3D" id="2.120.10.10">
    <property type="match status" value="1"/>
</dbReference>
<keyword evidence="2" id="KW-1185">Reference proteome</keyword>